<dbReference type="InterPro" id="IPR001789">
    <property type="entry name" value="Sig_transdc_resp-reg_receiver"/>
</dbReference>
<dbReference type="Gene3D" id="6.10.250.690">
    <property type="match status" value="1"/>
</dbReference>
<evidence type="ECO:0000313" key="12">
    <source>
        <dbReference type="EMBL" id="KYH31123.1"/>
    </source>
</evidence>
<gene>
    <name evidence="12" type="primary">mprA_3</name>
    <name evidence="12" type="ORF">MOMUL_26550</name>
</gene>
<dbReference type="SMART" id="SM00448">
    <property type="entry name" value="REC"/>
    <property type="match status" value="1"/>
</dbReference>
<evidence type="ECO:0000256" key="2">
    <source>
        <dbReference type="ARBA" id="ARBA00022553"/>
    </source>
</evidence>
<keyword evidence="5 9" id="KW-0238">DNA-binding</keyword>
<keyword evidence="2 8" id="KW-0597">Phosphoprotein</keyword>
<dbReference type="FunFam" id="3.40.50.2300:FF:000001">
    <property type="entry name" value="DNA-binding response regulator PhoB"/>
    <property type="match status" value="1"/>
</dbReference>
<feature type="modified residue" description="4-aspartylphosphate" evidence="8">
    <location>
        <position position="52"/>
    </location>
</feature>
<dbReference type="AlphaFoldDB" id="A0A151AU87"/>
<dbReference type="InterPro" id="IPR039420">
    <property type="entry name" value="WalR-like"/>
</dbReference>
<feature type="DNA-binding region" description="OmpR/PhoB-type" evidence="9">
    <location>
        <begin position="125"/>
        <end position="223"/>
    </location>
</feature>
<keyword evidence="3" id="KW-0902">Two-component regulatory system</keyword>
<protein>
    <recommendedName>
        <fullName evidence="1">Stage 0 sporulation protein A homolog</fullName>
    </recommendedName>
</protein>
<evidence type="ECO:0000259" key="10">
    <source>
        <dbReference type="PROSITE" id="PS50110"/>
    </source>
</evidence>
<dbReference type="Pfam" id="PF00072">
    <property type="entry name" value="Response_reg"/>
    <property type="match status" value="1"/>
</dbReference>
<dbReference type="EMBL" id="LTBC01000015">
    <property type="protein sequence ID" value="KYH31123.1"/>
    <property type="molecule type" value="Genomic_DNA"/>
</dbReference>
<dbReference type="SUPFAM" id="SSF46894">
    <property type="entry name" value="C-terminal effector domain of the bipartite response regulators"/>
    <property type="match status" value="1"/>
</dbReference>
<evidence type="ECO:0000313" key="13">
    <source>
        <dbReference type="Proteomes" id="UP000075670"/>
    </source>
</evidence>
<dbReference type="GO" id="GO:0000976">
    <property type="term" value="F:transcription cis-regulatory region binding"/>
    <property type="evidence" value="ECO:0007669"/>
    <property type="project" value="TreeGrafter"/>
</dbReference>
<dbReference type="InterPro" id="IPR001867">
    <property type="entry name" value="OmpR/PhoB-type_DNA-bd"/>
</dbReference>
<evidence type="ECO:0000256" key="4">
    <source>
        <dbReference type="ARBA" id="ARBA00023015"/>
    </source>
</evidence>
<dbReference type="OrthoDB" id="152576at2"/>
<dbReference type="PANTHER" id="PTHR48111:SF22">
    <property type="entry name" value="REGULATOR OF RPOS"/>
    <property type="match status" value="1"/>
</dbReference>
<dbReference type="RefSeq" id="WP_084785650.1">
    <property type="nucleotide sequence ID" value="NZ_LTBC01000015.1"/>
</dbReference>
<dbReference type="GO" id="GO:0005829">
    <property type="term" value="C:cytosol"/>
    <property type="evidence" value="ECO:0007669"/>
    <property type="project" value="TreeGrafter"/>
</dbReference>
<dbReference type="CDD" id="cd00383">
    <property type="entry name" value="trans_reg_C"/>
    <property type="match status" value="1"/>
</dbReference>
<keyword evidence="13" id="KW-1185">Reference proteome</keyword>
<proteinExistence type="predicted"/>
<feature type="domain" description="OmpR/PhoB-type" evidence="11">
    <location>
        <begin position="125"/>
        <end position="223"/>
    </location>
</feature>
<evidence type="ECO:0000256" key="9">
    <source>
        <dbReference type="PROSITE-ProRule" id="PRU01091"/>
    </source>
</evidence>
<comment type="caution">
    <text evidence="12">The sequence shown here is derived from an EMBL/GenBank/DDBJ whole genome shotgun (WGS) entry which is preliminary data.</text>
</comment>
<dbReference type="Gene3D" id="3.40.50.2300">
    <property type="match status" value="1"/>
</dbReference>
<evidence type="ECO:0000256" key="8">
    <source>
        <dbReference type="PROSITE-ProRule" id="PRU00169"/>
    </source>
</evidence>
<feature type="domain" description="Response regulatory" evidence="10">
    <location>
        <begin position="4"/>
        <end position="116"/>
    </location>
</feature>
<keyword evidence="6" id="KW-0804">Transcription</keyword>
<dbReference type="InterPro" id="IPR036388">
    <property type="entry name" value="WH-like_DNA-bd_sf"/>
</dbReference>
<evidence type="ECO:0000256" key="3">
    <source>
        <dbReference type="ARBA" id="ARBA00023012"/>
    </source>
</evidence>
<dbReference type="PROSITE" id="PS51755">
    <property type="entry name" value="OMPR_PHOB"/>
    <property type="match status" value="1"/>
</dbReference>
<dbReference type="SMART" id="SM00862">
    <property type="entry name" value="Trans_reg_C"/>
    <property type="match status" value="1"/>
</dbReference>
<comment type="function">
    <text evidence="7">May play the central regulatory role in sporulation. It may be an element of the effector pathway responsible for the activation of sporulation genes in response to nutritional stress. Spo0A may act in concert with spo0H (a sigma factor) to control the expression of some genes that are critical to the sporulation process.</text>
</comment>
<accession>A0A151AU87</accession>
<evidence type="ECO:0000256" key="1">
    <source>
        <dbReference type="ARBA" id="ARBA00018672"/>
    </source>
</evidence>
<dbReference type="GO" id="GO:0000156">
    <property type="term" value="F:phosphorelay response regulator activity"/>
    <property type="evidence" value="ECO:0007669"/>
    <property type="project" value="TreeGrafter"/>
</dbReference>
<evidence type="ECO:0000259" key="11">
    <source>
        <dbReference type="PROSITE" id="PS51755"/>
    </source>
</evidence>
<keyword evidence="4" id="KW-0805">Transcription regulation</keyword>
<dbReference type="InterPro" id="IPR011006">
    <property type="entry name" value="CheY-like_superfamily"/>
</dbReference>
<organism evidence="12 13">
    <name type="scientific">Moorella mulderi DSM 14980</name>
    <dbReference type="NCBI Taxonomy" id="1122241"/>
    <lineage>
        <taxon>Bacteria</taxon>
        <taxon>Bacillati</taxon>
        <taxon>Bacillota</taxon>
        <taxon>Clostridia</taxon>
        <taxon>Neomoorellales</taxon>
        <taxon>Neomoorellaceae</taxon>
        <taxon>Neomoorella</taxon>
    </lineage>
</organism>
<dbReference type="Gene3D" id="1.10.10.10">
    <property type="entry name" value="Winged helix-like DNA-binding domain superfamily/Winged helix DNA-binding domain"/>
    <property type="match status" value="1"/>
</dbReference>
<dbReference type="CDD" id="cd17574">
    <property type="entry name" value="REC_OmpR"/>
    <property type="match status" value="1"/>
</dbReference>
<dbReference type="PANTHER" id="PTHR48111">
    <property type="entry name" value="REGULATOR OF RPOS"/>
    <property type="match status" value="1"/>
</dbReference>
<name>A0A151AU87_9FIRM</name>
<evidence type="ECO:0000256" key="7">
    <source>
        <dbReference type="ARBA" id="ARBA00024867"/>
    </source>
</evidence>
<reference evidence="12 13" key="1">
    <citation type="submission" date="2016-02" db="EMBL/GenBank/DDBJ databases">
        <title>Genome sequence of Moorella mulderi DSM 14980.</title>
        <authorList>
            <person name="Poehlein A."/>
            <person name="Daniel R."/>
        </authorList>
    </citation>
    <scope>NUCLEOTIDE SEQUENCE [LARGE SCALE GENOMIC DNA]</scope>
    <source>
        <strain evidence="12 13">DSM 14980</strain>
    </source>
</reference>
<dbReference type="GO" id="GO:0006355">
    <property type="term" value="P:regulation of DNA-templated transcription"/>
    <property type="evidence" value="ECO:0007669"/>
    <property type="project" value="InterPro"/>
</dbReference>
<dbReference type="Proteomes" id="UP000075670">
    <property type="component" value="Unassembled WGS sequence"/>
</dbReference>
<sequence>MRTRILVVDDDAKITSMLKRALTYEGYDVEVASNGHQALALAASQPDLIVLDIMLPGIDGLAVCRQLRAHSDIPILMLTARDDTADRVLGLDTGADDYLVKPFALEELLARIRALLRRRSRGKEPKILQYSDLTLNTATREGKRGERTFTLTAKEYELLAYFLQNPLRVLTRDELMTRIWGYDFSGESNVLEVYIGYLRSKLEAGGEPRLIQTVRGVGYVLKEQQP</sequence>
<evidence type="ECO:0000256" key="6">
    <source>
        <dbReference type="ARBA" id="ARBA00023163"/>
    </source>
</evidence>
<dbReference type="SUPFAM" id="SSF52172">
    <property type="entry name" value="CheY-like"/>
    <property type="match status" value="1"/>
</dbReference>
<dbReference type="FunFam" id="1.10.10.10:FF:000005">
    <property type="entry name" value="Two-component system response regulator"/>
    <property type="match status" value="1"/>
</dbReference>
<dbReference type="Pfam" id="PF00486">
    <property type="entry name" value="Trans_reg_C"/>
    <property type="match status" value="1"/>
</dbReference>
<dbReference type="PATRIC" id="fig|1122241.3.peg.2820"/>
<dbReference type="InterPro" id="IPR016032">
    <property type="entry name" value="Sig_transdc_resp-reg_C-effctor"/>
</dbReference>
<dbReference type="PROSITE" id="PS50110">
    <property type="entry name" value="RESPONSE_REGULATORY"/>
    <property type="match status" value="1"/>
</dbReference>
<dbReference type="GO" id="GO:0032993">
    <property type="term" value="C:protein-DNA complex"/>
    <property type="evidence" value="ECO:0007669"/>
    <property type="project" value="TreeGrafter"/>
</dbReference>
<evidence type="ECO:0000256" key="5">
    <source>
        <dbReference type="ARBA" id="ARBA00023125"/>
    </source>
</evidence>